<dbReference type="EMBL" id="BLXT01000154">
    <property type="protein sequence ID" value="GFN74672.1"/>
    <property type="molecule type" value="Genomic_DNA"/>
</dbReference>
<dbReference type="GO" id="GO:0016301">
    <property type="term" value="F:kinase activity"/>
    <property type="evidence" value="ECO:0007669"/>
    <property type="project" value="UniProtKB-KW"/>
</dbReference>
<sequence length="144" mass="16968">MSRKKKYLEAREYYQKDSDLADTTPYDDNQIYSADLQRVVMLPMMEQFKRSIFSRQLCCFNETFSKPWPSGASQYRPSKIDNRPHLSTRVAIDLKHGSKSFFYKTSHNQDEATELKFLKASFDPKQPRGVEPNKKKCLISYLYC</sequence>
<name>A0AAV3XWE0_9GAST</name>
<protein>
    <submittedName>
        <fullName evidence="1">Cai-1 autoinducer sensor kinase/phosphatase cqss</fullName>
    </submittedName>
</protein>
<organism evidence="1 2">
    <name type="scientific">Plakobranchus ocellatus</name>
    <dbReference type="NCBI Taxonomy" id="259542"/>
    <lineage>
        <taxon>Eukaryota</taxon>
        <taxon>Metazoa</taxon>
        <taxon>Spiralia</taxon>
        <taxon>Lophotrochozoa</taxon>
        <taxon>Mollusca</taxon>
        <taxon>Gastropoda</taxon>
        <taxon>Heterobranchia</taxon>
        <taxon>Euthyneura</taxon>
        <taxon>Panpulmonata</taxon>
        <taxon>Sacoglossa</taxon>
        <taxon>Placobranchoidea</taxon>
        <taxon>Plakobranchidae</taxon>
        <taxon>Plakobranchus</taxon>
    </lineage>
</organism>
<keyword evidence="2" id="KW-1185">Reference proteome</keyword>
<gene>
    <name evidence="1" type="ORF">PoB_000117800</name>
</gene>
<keyword evidence="1" id="KW-0808">Transferase</keyword>
<comment type="caution">
    <text evidence="1">The sequence shown here is derived from an EMBL/GenBank/DDBJ whole genome shotgun (WGS) entry which is preliminary data.</text>
</comment>
<dbReference type="AlphaFoldDB" id="A0AAV3XWE0"/>
<reference evidence="1 2" key="1">
    <citation type="journal article" date="2021" name="Elife">
        <title>Chloroplast acquisition without the gene transfer in kleptoplastic sea slugs, Plakobranchus ocellatus.</title>
        <authorList>
            <person name="Maeda T."/>
            <person name="Takahashi S."/>
            <person name="Yoshida T."/>
            <person name="Shimamura S."/>
            <person name="Takaki Y."/>
            <person name="Nagai Y."/>
            <person name="Toyoda A."/>
            <person name="Suzuki Y."/>
            <person name="Arimoto A."/>
            <person name="Ishii H."/>
            <person name="Satoh N."/>
            <person name="Nishiyama T."/>
            <person name="Hasebe M."/>
            <person name="Maruyama T."/>
            <person name="Minagawa J."/>
            <person name="Obokata J."/>
            <person name="Shigenobu S."/>
        </authorList>
    </citation>
    <scope>NUCLEOTIDE SEQUENCE [LARGE SCALE GENOMIC DNA]</scope>
</reference>
<evidence type="ECO:0000313" key="2">
    <source>
        <dbReference type="Proteomes" id="UP000735302"/>
    </source>
</evidence>
<keyword evidence="1" id="KW-0418">Kinase</keyword>
<evidence type="ECO:0000313" key="1">
    <source>
        <dbReference type="EMBL" id="GFN74672.1"/>
    </source>
</evidence>
<dbReference type="Proteomes" id="UP000735302">
    <property type="component" value="Unassembled WGS sequence"/>
</dbReference>
<proteinExistence type="predicted"/>
<accession>A0AAV3XWE0</accession>